<evidence type="ECO:0000313" key="1">
    <source>
        <dbReference type="EMBL" id="GIY37618.1"/>
    </source>
</evidence>
<dbReference type="EMBL" id="BPLR01010191">
    <property type="protein sequence ID" value="GIY37618.1"/>
    <property type="molecule type" value="Genomic_DNA"/>
</dbReference>
<evidence type="ECO:0000313" key="2">
    <source>
        <dbReference type="Proteomes" id="UP001054945"/>
    </source>
</evidence>
<gene>
    <name evidence="1" type="ORF">CEXT_567561</name>
</gene>
<proteinExistence type="predicted"/>
<organism evidence="1 2">
    <name type="scientific">Caerostris extrusa</name>
    <name type="common">Bark spider</name>
    <name type="synonym">Caerostris bankana</name>
    <dbReference type="NCBI Taxonomy" id="172846"/>
    <lineage>
        <taxon>Eukaryota</taxon>
        <taxon>Metazoa</taxon>
        <taxon>Ecdysozoa</taxon>
        <taxon>Arthropoda</taxon>
        <taxon>Chelicerata</taxon>
        <taxon>Arachnida</taxon>
        <taxon>Araneae</taxon>
        <taxon>Araneomorphae</taxon>
        <taxon>Entelegynae</taxon>
        <taxon>Araneoidea</taxon>
        <taxon>Araneidae</taxon>
        <taxon>Caerostris</taxon>
    </lineage>
</organism>
<comment type="caution">
    <text evidence="1">The sequence shown here is derived from an EMBL/GenBank/DDBJ whole genome shotgun (WGS) entry which is preliminary data.</text>
</comment>
<feature type="non-terminal residue" evidence="1">
    <location>
        <position position="1"/>
    </location>
</feature>
<keyword evidence="2" id="KW-1185">Reference proteome</keyword>
<reference evidence="1 2" key="1">
    <citation type="submission" date="2021-06" db="EMBL/GenBank/DDBJ databases">
        <title>Caerostris extrusa draft genome.</title>
        <authorList>
            <person name="Kono N."/>
            <person name="Arakawa K."/>
        </authorList>
    </citation>
    <scope>NUCLEOTIDE SEQUENCE [LARGE SCALE GENOMIC DNA]</scope>
</reference>
<sequence length="108" mass="12089">DPRYKLRSITPEEKTRGSCETRWIKISLGVEGGQDTSASRYAPLGFEIVKAVGKVRTSMDRMEEYFQNCGGQDMSASRYAPLGFGIEKAVGKVRTSMDGMQEYFLNYG</sequence>
<dbReference type="AlphaFoldDB" id="A0AAV4STD4"/>
<dbReference type="Proteomes" id="UP001054945">
    <property type="component" value="Unassembled WGS sequence"/>
</dbReference>
<accession>A0AAV4STD4</accession>
<protein>
    <submittedName>
        <fullName evidence="1">Uncharacterized protein</fullName>
    </submittedName>
</protein>
<name>A0AAV4STD4_CAEEX</name>